<dbReference type="InterPro" id="IPR015422">
    <property type="entry name" value="PyrdxlP-dep_Trfase_small"/>
</dbReference>
<evidence type="ECO:0000256" key="4">
    <source>
        <dbReference type="ARBA" id="ARBA00022679"/>
    </source>
</evidence>
<comment type="cofactor">
    <cofactor evidence="1 6">
        <name>pyridoxal 5'-phosphate</name>
        <dbReference type="ChEBI" id="CHEBI:597326"/>
    </cofactor>
</comment>
<organism evidence="8 9">
    <name type="scientific">Xylophilus rhododendri</name>
    <dbReference type="NCBI Taxonomy" id="2697032"/>
    <lineage>
        <taxon>Bacteria</taxon>
        <taxon>Pseudomonadati</taxon>
        <taxon>Pseudomonadota</taxon>
        <taxon>Betaproteobacteria</taxon>
        <taxon>Burkholderiales</taxon>
        <taxon>Xylophilus</taxon>
    </lineage>
</organism>
<evidence type="ECO:0000313" key="8">
    <source>
        <dbReference type="EMBL" id="QHJ01677.1"/>
    </source>
</evidence>
<evidence type="ECO:0000256" key="2">
    <source>
        <dbReference type="ARBA" id="ARBA00007441"/>
    </source>
</evidence>
<dbReference type="GO" id="GO:0008483">
    <property type="term" value="F:transaminase activity"/>
    <property type="evidence" value="ECO:0007669"/>
    <property type="project" value="UniProtKB-KW"/>
</dbReference>
<keyword evidence="9" id="KW-1185">Reference proteome</keyword>
<dbReference type="Gene3D" id="3.90.1150.10">
    <property type="entry name" value="Aspartate Aminotransferase, domain 1"/>
    <property type="match status" value="1"/>
</dbReference>
<dbReference type="InterPro" id="IPR015421">
    <property type="entry name" value="PyrdxlP-dep_Trfase_major"/>
</dbReference>
<dbReference type="PANTHER" id="PTHR46383">
    <property type="entry name" value="ASPARTATE AMINOTRANSFERASE"/>
    <property type="match status" value="1"/>
</dbReference>
<evidence type="ECO:0000313" key="9">
    <source>
        <dbReference type="Proteomes" id="UP000464787"/>
    </source>
</evidence>
<dbReference type="GO" id="GO:0030170">
    <property type="term" value="F:pyridoxal phosphate binding"/>
    <property type="evidence" value="ECO:0007669"/>
    <property type="project" value="InterPro"/>
</dbReference>
<evidence type="ECO:0000256" key="5">
    <source>
        <dbReference type="ARBA" id="ARBA00022898"/>
    </source>
</evidence>
<feature type="domain" description="Aminotransferase class I/classII large" evidence="7">
    <location>
        <begin position="15"/>
        <end position="375"/>
    </location>
</feature>
<accession>A0A857JCH5</accession>
<dbReference type="AlphaFoldDB" id="A0A857JCH5"/>
<evidence type="ECO:0000259" key="7">
    <source>
        <dbReference type="Pfam" id="PF00155"/>
    </source>
</evidence>
<gene>
    <name evidence="8" type="ORF">GT347_22365</name>
</gene>
<dbReference type="Gene3D" id="3.40.640.10">
    <property type="entry name" value="Type I PLP-dependent aspartate aminotransferase-like (Major domain)"/>
    <property type="match status" value="1"/>
</dbReference>
<name>A0A857JCH5_9BURK</name>
<dbReference type="PROSITE" id="PS00105">
    <property type="entry name" value="AA_TRANSFER_CLASS_1"/>
    <property type="match status" value="1"/>
</dbReference>
<dbReference type="EMBL" id="CP047650">
    <property type="protein sequence ID" value="QHJ01677.1"/>
    <property type="molecule type" value="Genomic_DNA"/>
</dbReference>
<evidence type="ECO:0000256" key="1">
    <source>
        <dbReference type="ARBA" id="ARBA00001933"/>
    </source>
</evidence>
<dbReference type="KEGG" id="xyk:GT347_22365"/>
<dbReference type="CDD" id="cd00609">
    <property type="entry name" value="AAT_like"/>
    <property type="match status" value="1"/>
</dbReference>
<dbReference type="InterPro" id="IPR004838">
    <property type="entry name" value="NHTrfase_class1_PyrdxlP-BS"/>
</dbReference>
<dbReference type="PANTHER" id="PTHR46383:SF1">
    <property type="entry name" value="ASPARTATE AMINOTRANSFERASE"/>
    <property type="match status" value="1"/>
</dbReference>
<keyword evidence="3 6" id="KW-0032">Aminotransferase</keyword>
<reference evidence="8 9" key="1">
    <citation type="submission" date="2020-01" db="EMBL/GenBank/DDBJ databases">
        <title>Genome sequencing of strain KACC 21265.</title>
        <authorList>
            <person name="Heo J."/>
            <person name="Kim S.-J."/>
            <person name="Kim J.-S."/>
            <person name="Hong S.-B."/>
            <person name="Kwon S.-W."/>
        </authorList>
    </citation>
    <scope>NUCLEOTIDE SEQUENCE [LARGE SCALE GENOMIC DNA]</scope>
    <source>
        <strain evidence="8 9">KACC 21265</strain>
    </source>
</reference>
<dbReference type="InterPro" id="IPR015424">
    <property type="entry name" value="PyrdxlP-dep_Trfase"/>
</dbReference>
<evidence type="ECO:0000256" key="6">
    <source>
        <dbReference type="RuleBase" id="RU000481"/>
    </source>
</evidence>
<evidence type="ECO:0000256" key="3">
    <source>
        <dbReference type="ARBA" id="ARBA00022576"/>
    </source>
</evidence>
<dbReference type="InterPro" id="IPR050596">
    <property type="entry name" value="AspAT/PAT-like"/>
</dbReference>
<comment type="similarity">
    <text evidence="2 6">Belongs to the class-I pyridoxal-phosphate-dependent aminotransferase family.</text>
</comment>
<dbReference type="Pfam" id="PF00155">
    <property type="entry name" value="Aminotran_1_2"/>
    <property type="match status" value="1"/>
</dbReference>
<dbReference type="Proteomes" id="UP000464787">
    <property type="component" value="Chromosome"/>
</dbReference>
<dbReference type="InterPro" id="IPR004839">
    <property type="entry name" value="Aminotransferase_I/II_large"/>
</dbReference>
<dbReference type="FunFam" id="3.40.640.10:FF:000033">
    <property type="entry name" value="Aspartate aminotransferase"/>
    <property type="match status" value="1"/>
</dbReference>
<dbReference type="EC" id="2.6.1.-" evidence="6"/>
<dbReference type="GO" id="GO:0006520">
    <property type="term" value="P:amino acid metabolic process"/>
    <property type="evidence" value="ECO:0007669"/>
    <property type="project" value="InterPro"/>
</dbReference>
<protein>
    <recommendedName>
        <fullName evidence="6">Aminotransferase</fullName>
        <ecNumber evidence="6">2.6.1.-</ecNumber>
    </recommendedName>
</protein>
<keyword evidence="4 6" id="KW-0808">Transferase</keyword>
<dbReference type="SUPFAM" id="SSF53383">
    <property type="entry name" value="PLP-dependent transferases"/>
    <property type="match status" value="1"/>
</dbReference>
<sequence length="384" mass="41379">MAGQRARALKAQGRDIVSLTTGEPDFPTPPHIIEAAHQAMLAGQTRYTDVGGTMQLREAVAAKFRRENGLDYRTEETIVSTGAKQVVFSALMCTVQAGDEVIVPTPYWVSYPDIVLLAEGKPVFVDCPAAAGFKLQPADLERAITPRTKWLVLNSPNNPSGAAYTAAELAALAEVLARHPQVWVMTDDIYEHLIYDDQPFSTMVQAAPFMRDRTLTVNGTSKAYAMTGWRIGYAAGPQALIKAMVKLQSQSTSNPSSVGQAGALAALTGPQDFIAPHRQLFQRRRDLVVGGLNAIEGIACPVPNGAFYTFASCQGLFGRRTPEGKTIASSDDFTEYLLESQDLAVLQGSAYGVPTHFRISFATSEERLAEANRRIAAAVAALGD</sequence>
<proteinExistence type="inferred from homology"/>
<keyword evidence="5" id="KW-0663">Pyridoxal phosphate</keyword>